<protein>
    <submittedName>
        <fullName evidence="2">Uncharacterized protein</fullName>
    </submittedName>
</protein>
<dbReference type="RefSeq" id="WP_209526992.1">
    <property type="nucleotide sequence ID" value="NZ_JAEEGA010000005.1"/>
</dbReference>
<keyword evidence="1" id="KW-1133">Transmembrane helix</keyword>
<dbReference type="Proteomes" id="UP000674938">
    <property type="component" value="Unassembled WGS sequence"/>
</dbReference>
<evidence type="ECO:0000313" key="2">
    <source>
        <dbReference type="EMBL" id="MBP1041238.1"/>
    </source>
</evidence>
<evidence type="ECO:0000256" key="1">
    <source>
        <dbReference type="SAM" id="Phobius"/>
    </source>
</evidence>
<organism evidence="2 3">
    <name type="scientific">Vagococcus allomyrinae</name>
    <dbReference type="NCBI Taxonomy" id="2794353"/>
    <lineage>
        <taxon>Bacteria</taxon>
        <taxon>Bacillati</taxon>
        <taxon>Bacillota</taxon>
        <taxon>Bacilli</taxon>
        <taxon>Lactobacillales</taxon>
        <taxon>Enterococcaceae</taxon>
        <taxon>Vagococcus</taxon>
    </lineage>
</organism>
<keyword evidence="1" id="KW-0472">Membrane</keyword>
<feature type="transmembrane region" description="Helical" evidence="1">
    <location>
        <begin position="41"/>
        <end position="61"/>
    </location>
</feature>
<evidence type="ECO:0000313" key="3">
    <source>
        <dbReference type="Proteomes" id="UP000674938"/>
    </source>
</evidence>
<gene>
    <name evidence="2" type="ORF">I6N95_09490</name>
</gene>
<accession>A0A940PC11</accession>
<name>A0A940PC11_9ENTE</name>
<sequence length="73" mass="8037">MGNSSVSSFIFFVWYAATLIQMALAYGTAYRKTKANGDNGVSLAGWLLVYVLAAYIPYLGIHLWKNSKKDNVG</sequence>
<comment type="caution">
    <text evidence="2">The sequence shown here is derived from an EMBL/GenBank/DDBJ whole genome shotgun (WGS) entry which is preliminary data.</text>
</comment>
<proteinExistence type="predicted"/>
<dbReference type="AlphaFoldDB" id="A0A940PC11"/>
<dbReference type="EMBL" id="JAEEGA010000005">
    <property type="protein sequence ID" value="MBP1041238.1"/>
    <property type="molecule type" value="Genomic_DNA"/>
</dbReference>
<reference evidence="2" key="1">
    <citation type="submission" date="2020-12" db="EMBL/GenBank/DDBJ databases">
        <title>Vagococcus allomyrinae sp. nov. and Enterococcus lavae sp. nov., isolated from the larvae of Allomyrina dichotoma.</title>
        <authorList>
            <person name="Lee S.D."/>
        </authorList>
    </citation>
    <scope>NUCLEOTIDE SEQUENCE</scope>
    <source>
        <strain evidence="2">BWB3-3</strain>
    </source>
</reference>
<keyword evidence="1" id="KW-0812">Transmembrane</keyword>
<keyword evidence="3" id="KW-1185">Reference proteome</keyword>